<sequence>MNTGGMAKVAAVQFETGTDVDENLATCLRMIDQAALQQPDIVVLPEFCNHLSWYDDDDHAWRVAVPEGGEFLAAVAARAARHQCYIVINVSCQRTAPAITVTSFLFGPDGSTVSQSDKQTLMGHENDYFVRADSVSPVVVTPFGQLGIFPCRDGVTCETPRGLALRGAQLFCDSLNSFALDEASLHIPARAPENKVFLVAANKVGPLIPRPLLEPVSEATRIPLKFLMGAGESQIVAPDGSILAKGPLDEEAVVIAEINLADSNSKLRPDGTDLFLSRRPELYSDIVKAPEGEYCGPAAETAEVAIINPQADGEAAIAEVIEAIALLNDDIQLVVLPELFCFANALVTDVEQAVQLSVSAIAQLQQACSGALHIATTLVEQHATGTAHTGLLINSEGVVARQPQLHSIARHSWATPGDQLHTVDLSWGKVAIITGDDAVYPELIKVAALRGVHAIIVPFDLQEAWEIEFGLLSRAAENRLCVIAASRQRPQGGGVICSLERDFTILTEWKERAFDGNINYPIITLQAKDTIVTTATIHPNAAANKVMSANTDLLQQRPWQLSGRLVE</sequence>
<dbReference type="PANTHER" id="PTHR23088">
    <property type="entry name" value="NITRILASE-RELATED"/>
    <property type="match status" value="1"/>
</dbReference>
<gene>
    <name evidence="2" type="ORF">BST96_11055</name>
</gene>
<dbReference type="Gene3D" id="3.60.110.10">
    <property type="entry name" value="Carbon-nitrogen hydrolase"/>
    <property type="match status" value="2"/>
</dbReference>
<proteinExistence type="predicted"/>
<evidence type="ECO:0000313" key="3">
    <source>
        <dbReference type="Proteomes" id="UP000193450"/>
    </source>
</evidence>
<dbReference type="STRING" id="716816.BST96_11055"/>
<accession>A0A1X9NRG4</accession>
<reference evidence="2 3" key="1">
    <citation type="submission" date="2016-11" db="EMBL/GenBank/DDBJ databases">
        <title>Trade-off between light-utilization and light-protection in marine flavobacteria.</title>
        <authorList>
            <person name="Kumagai Y."/>
        </authorList>
    </citation>
    <scope>NUCLEOTIDE SEQUENCE [LARGE SCALE GENOMIC DNA]</scope>
    <source>
        <strain evidence="2 3">NBRC 107125</strain>
    </source>
</reference>
<organism evidence="2 3">
    <name type="scientific">Oceanicoccus sagamiensis</name>
    <dbReference type="NCBI Taxonomy" id="716816"/>
    <lineage>
        <taxon>Bacteria</taxon>
        <taxon>Pseudomonadati</taxon>
        <taxon>Pseudomonadota</taxon>
        <taxon>Gammaproteobacteria</taxon>
        <taxon>Cellvibrionales</taxon>
        <taxon>Spongiibacteraceae</taxon>
        <taxon>Oceanicoccus</taxon>
    </lineage>
</organism>
<dbReference type="CDD" id="cd07197">
    <property type="entry name" value="nitrilase"/>
    <property type="match status" value="2"/>
</dbReference>
<dbReference type="Proteomes" id="UP000193450">
    <property type="component" value="Chromosome"/>
</dbReference>
<dbReference type="InterPro" id="IPR036526">
    <property type="entry name" value="C-N_Hydrolase_sf"/>
</dbReference>
<dbReference type="SUPFAM" id="SSF56317">
    <property type="entry name" value="Carbon-nitrogen hydrolase"/>
    <property type="match status" value="2"/>
</dbReference>
<evidence type="ECO:0000259" key="1">
    <source>
        <dbReference type="PROSITE" id="PS50263"/>
    </source>
</evidence>
<evidence type="ECO:0000313" key="2">
    <source>
        <dbReference type="EMBL" id="ARN76373.1"/>
    </source>
</evidence>
<dbReference type="KEGG" id="osg:BST96_11055"/>
<keyword evidence="3" id="KW-1185">Reference proteome</keyword>
<protein>
    <recommendedName>
        <fullName evidence="1">CN hydrolase domain-containing protein</fullName>
    </recommendedName>
</protein>
<dbReference type="AlphaFoldDB" id="A0A1X9NRG4"/>
<feature type="domain" description="CN hydrolase" evidence="1">
    <location>
        <begin position="7"/>
        <end position="260"/>
    </location>
</feature>
<dbReference type="Pfam" id="PF00795">
    <property type="entry name" value="CN_hydrolase"/>
    <property type="match status" value="1"/>
</dbReference>
<name>A0A1X9NRG4_9GAMM</name>
<dbReference type="PROSITE" id="PS50263">
    <property type="entry name" value="CN_HYDROLASE"/>
    <property type="match status" value="1"/>
</dbReference>
<dbReference type="InterPro" id="IPR003010">
    <property type="entry name" value="C-N_Hydrolase"/>
</dbReference>
<dbReference type="PANTHER" id="PTHR23088:SF27">
    <property type="entry name" value="DEAMINATED GLUTATHIONE AMIDASE"/>
    <property type="match status" value="1"/>
</dbReference>
<dbReference type="EMBL" id="CP019343">
    <property type="protein sequence ID" value="ARN76373.1"/>
    <property type="molecule type" value="Genomic_DNA"/>
</dbReference>